<proteinExistence type="predicted"/>
<evidence type="ECO:0000313" key="2">
    <source>
        <dbReference type="EMBL" id="KAK1506584.1"/>
    </source>
</evidence>
<feature type="compositionally biased region" description="Basic and acidic residues" evidence="1">
    <location>
        <begin position="58"/>
        <end position="82"/>
    </location>
</feature>
<dbReference type="GeneID" id="85348126"/>
<dbReference type="AlphaFoldDB" id="A0AAJ0DS99"/>
<evidence type="ECO:0000313" key="3">
    <source>
        <dbReference type="Proteomes" id="UP001240678"/>
    </source>
</evidence>
<keyword evidence="3" id="KW-1185">Reference proteome</keyword>
<dbReference type="EMBL" id="MOOE01000030">
    <property type="protein sequence ID" value="KAK1506584.1"/>
    <property type="molecule type" value="Genomic_DNA"/>
</dbReference>
<gene>
    <name evidence="2" type="ORF">CCOS01_16443</name>
</gene>
<protein>
    <submittedName>
        <fullName evidence="2">Uncharacterized protein</fullName>
    </submittedName>
</protein>
<organism evidence="2 3">
    <name type="scientific">Colletotrichum costaricense</name>
    <dbReference type="NCBI Taxonomy" id="1209916"/>
    <lineage>
        <taxon>Eukaryota</taxon>
        <taxon>Fungi</taxon>
        <taxon>Dikarya</taxon>
        <taxon>Ascomycota</taxon>
        <taxon>Pezizomycotina</taxon>
        <taxon>Sordariomycetes</taxon>
        <taxon>Hypocreomycetidae</taxon>
        <taxon>Glomerellales</taxon>
        <taxon>Glomerellaceae</taxon>
        <taxon>Colletotrichum</taxon>
        <taxon>Colletotrichum acutatum species complex</taxon>
    </lineage>
</organism>
<dbReference type="Proteomes" id="UP001240678">
    <property type="component" value="Unassembled WGS sequence"/>
</dbReference>
<name>A0AAJ0DS99_9PEZI</name>
<evidence type="ECO:0000256" key="1">
    <source>
        <dbReference type="SAM" id="MobiDB-lite"/>
    </source>
</evidence>
<sequence length="145" mass="16608">MAEEKRPSTTFAKLLWAKLSKIDLEFIIKLATVAVVSANVDTKRSPLNDGVSVTKSPRFLEQHPAHEPDTSTRSWLRKEHTPPKPNEVVTDYDNDVEFTIKLCDTFYTKVMTYRSPPQCSSVGLRFTDEFLMNAEVQQCNTDRLR</sequence>
<reference evidence="2 3" key="1">
    <citation type="submission" date="2016-10" db="EMBL/GenBank/DDBJ databases">
        <title>The genome sequence of Colletotrichum fioriniae PJ7.</title>
        <authorList>
            <person name="Baroncelli R."/>
        </authorList>
    </citation>
    <scope>NUCLEOTIDE SEQUENCE [LARGE SCALE GENOMIC DNA]</scope>
    <source>
        <strain evidence="2 3">IMI 309622</strain>
    </source>
</reference>
<dbReference type="RefSeq" id="XP_060304895.1">
    <property type="nucleotide sequence ID" value="XM_060464579.1"/>
</dbReference>
<comment type="caution">
    <text evidence="2">The sequence shown here is derived from an EMBL/GenBank/DDBJ whole genome shotgun (WGS) entry which is preliminary data.</text>
</comment>
<feature type="region of interest" description="Disordered" evidence="1">
    <location>
        <begin position="46"/>
        <end position="84"/>
    </location>
</feature>
<accession>A0AAJ0DS99</accession>